<dbReference type="SUPFAM" id="SSF54060">
    <property type="entry name" value="His-Me finger endonucleases"/>
    <property type="match status" value="1"/>
</dbReference>
<dbReference type="SMART" id="SM00507">
    <property type="entry name" value="HNHc"/>
    <property type="match status" value="1"/>
</dbReference>
<protein>
    <submittedName>
        <fullName evidence="2">Homing endonuclease</fullName>
    </submittedName>
</protein>
<evidence type="ECO:0000259" key="1">
    <source>
        <dbReference type="SMART" id="SM00507"/>
    </source>
</evidence>
<dbReference type="GO" id="GO:0004519">
    <property type="term" value="F:endonuclease activity"/>
    <property type="evidence" value="ECO:0007669"/>
    <property type="project" value="UniProtKB-KW"/>
</dbReference>
<proteinExistence type="predicted"/>
<keyword evidence="2" id="KW-0378">Hydrolase</keyword>
<dbReference type="Gene3D" id="3.90.75.20">
    <property type="match status" value="1"/>
</dbReference>
<dbReference type="InterPro" id="IPR044925">
    <property type="entry name" value="His-Me_finger_sf"/>
</dbReference>
<dbReference type="Gene3D" id="1.10.10.10">
    <property type="entry name" value="Winged helix-like DNA-binding domain superfamily/Winged helix DNA-binding domain"/>
    <property type="match status" value="1"/>
</dbReference>
<dbReference type="InterPro" id="IPR003615">
    <property type="entry name" value="HNH_nuc"/>
</dbReference>
<dbReference type="EMBL" id="BK016034">
    <property type="protein sequence ID" value="DAF90671.1"/>
    <property type="molecule type" value="Genomic_DNA"/>
</dbReference>
<keyword evidence="2" id="KW-0540">Nuclease</keyword>
<keyword evidence="2" id="KW-0255">Endonuclease</keyword>
<accession>A0A8S5U876</accession>
<dbReference type="InterPro" id="IPR036388">
    <property type="entry name" value="WH-like_DNA-bd_sf"/>
</dbReference>
<reference evidence="2" key="1">
    <citation type="journal article" date="2021" name="Proc. Natl. Acad. Sci. U.S.A.">
        <title>A Catalog of Tens of Thousands of Viruses from Human Metagenomes Reveals Hidden Associations with Chronic Diseases.</title>
        <authorList>
            <person name="Tisza M.J."/>
            <person name="Buck C.B."/>
        </authorList>
    </citation>
    <scope>NUCLEOTIDE SEQUENCE</scope>
    <source>
        <strain evidence="2">CtDS752</strain>
    </source>
</reference>
<dbReference type="SUPFAM" id="SSF64496">
    <property type="entry name" value="DNA-binding domain of intron-encoded endonucleases"/>
    <property type="match status" value="1"/>
</dbReference>
<dbReference type="Pfam" id="PF13392">
    <property type="entry name" value="HNH_3"/>
    <property type="match status" value="1"/>
</dbReference>
<name>A0A8S5U876_9CAUD</name>
<organism evidence="2">
    <name type="scientific">Siphoviridae sp. ctDS752</name>
    <dbReference type="NCBI Taxonomy" id="2825386"/>
    <lineage>
        <taxon>Viruses</taxon>
        <taxon>Duplodnaviria</taxon>
        <taxon>Heunggongvirae</taxon>
        <taxon>Uroviricota</taxon>
        <taxon>Caudoviricetes</taxon>
    </lineage>
</organism>
<feature type="domain" description="HNH nuclease" evidence="1">
    <location>
        <begin position="48"/>
        <end position="96"/>
    </location>
</feature>
<evidence type="ECO:0000313" key="2">
    <source>
        <dbReference type="EMBL" id="DAF90671.1"/>
    </source>
</evidence>
<sequence>MCEWREIKQNTNYIVSDDGRVRRIGSNKDHSVMIRNGYEVIDLYCGSVRRRFRVHRLVADAFIPNPYNKPEVNHIDGDKRNNRVDNLEWVTRQENIRHAWNNGLYKPNYSMLGRKNPNGGRHGKPFRIVETGEIFNTLQECEKAINGNNRHINDCLKGRQHTHRGYHFEYI</sequence>